<sequence>MPKNMLDFFNKEDSKKMVGQAKRLFEKGVQTGRAELKKAIDRMKAERARREREKAYEEEYEAEFRYKDEDLDFSMLISAEEARVYQKARRKLKEVQLVQSDPDVQKQWESKKYLSLHDHFGEQIEYYYPKRNEDPLALHRTIRYCERQIEYAPVAVKAYGMDPYQYGLPTHSGYDRLVSLYEEVGEWDEALRLSHRAKDQGWEGDWAARIRRLEENIRKKSNEQP</sequence>
<comment type="caution">
    <text evidence="1">The sequence shown here is derived from an EMBL/GenBank/DDBJ whole genome shotgun (WGS) entry which is preliminary data.</text>
</comment>
<evidence type="ECO:0000313" key="2">
    <source>
        <dbReference type="Proteomes" id="UP001595843"/>
    </source>
</evidence>
<organism evidence="1 2">
    <name type="scientific">Salinithrix halophila</name>
    <dbReference type="NCBI Taxonomy" id="1485204"/>
    <lineage>
        <taxon>Bacteria</taxon>
        <taxon>Bacillati</taxon>
        <taxon>Bacillota</taxon>
        <taxon>Bacilli</taxon>
        <taxon>Bacillales</taxon>
        <taxon>Thermoactinomycetaceae</taxon>
        <taxon>Salinithrix</taxon>
    </lineage>
</organism>
<dbReference type="EMBL" id="JBHSAP010000018">
    <property type="protein sequence ID" value="MFC4077925.1"/>
    <property type="molecule type" value="Genomic_DNA"/>
</dbReference>
<keyword evidence="2" id="KW-1185">Reference proteome</keyword>
<name>A0ABV8JHX3_9BACL</name>
<reference evidence="2" key="1">
    <citation type="journal article" date="2019" name="Int. J. Syst. Evol. Microbiol.">
        <title>The Global Catalogue of Microorganisms (GCM) 10K type strain sequencing project: providing services to taxonomists for standard genome sequencing and annotation.</title>
        <authorList>
            <consortium name="The Broad Institute Genomics Platform"/>
            <consortium name="The Broad Institute Genome Sequencing Center for Infectious Disease"/>
            <person name="Wu L."/>
            <person name="Ma J."/>
        </authorList>
    </citation>
    <scope>NUCLEOTIDE SEQUENCE [LARGE SCALE GENOMIC DNA]</scope>
    <source>
        <strain evidence="2">IBRC-M 10813</strain>
    </source>
</reference>
<evidence type="ECO:0000313" key="1">
    <source>
        <dbReference type="EMBL" id="MFC4077925.1"/>
    </source>
</evidence>
<gene>
    <name evidence="1" type="ORF">ACFOUO_14075</name>
</gene>
<accession>A0ABV8JHX3</accession>
<proteinExistence type="predicted"/>
<dbReference type="Proteomes" id="UP001595843">
    <property type="component" value="Unassembled WGS sequence"/>
</dbReference>
<dbReference type="RefSeq" id="WP_380705759.1">
    <property type="nucleotide sequence ID" value="NZ_JBHSAP010000018.1"/>
</dbReference>
<protein>
    <submittedName>
        <fullName evidence="1">Uncharacterized protein</fullName>
    </submittedName>
</protein>